<sequence length="60" mass="6452">MPSPLQRRHIHSGHRVSIGDPSGMESNDHSRSLTSRVSLVAGSYVYTRMVNPATVASSSS</sequence>
<accession>A0ABX7J8H7</accession>
<gene>
    <name evidence="2" type="ORF">I6J41_26310</name>
</gene>
<protein>
    <submittedName>
        <fullName evidence="2">Uncharacterized protein</fullName>
    </submittedName>
</protein>
<proteinExistence type="predicted"/>
<evidence type="ECO:0000256" key="1">
    <source>
        <dbReference type="SAM" id="MobiDB-lite"/>
    </source>
</evidence>
<feature type="compositionally biased region" description="Basic residues" evidence="1">
    <location>
        <begin position="1"/>
        <end position="14"/>
    </location>
</feature>
<feature type="region of interest" description="Disordered" evidence="1">
    <location>
        <begin position="1"/>
        <end position="33"/>
    </location>
</feature>
<evidence type="ECO:0000313" key="2">
    <source>
        <dbReference type="EMBL" id="QRV43845.1"/>
    </source>
</evidence>
<dbReference type="EMBL" id="CP070249">
    <property type="protein sequence ID" value="QRV43845.1"/>
    <property type="molecule type" value="Genomic_DNA"/>
</dbReference>
<reference evidence="2 3" key="1">
    <citation type="submission" date="2021-02" db="EMBL/GenBank/DDBJ databases">
        <title>FDA dAtabase for Regulatory Grade micrObial Sequences (FDA-ARGOS): Supporting development and validation of Infectious Disease Dx tests.</title>
        <authorList>
            <person name="Sproer C."/>
            <person name="Gronow S."/>
            <person name="Severitt S."/>
            <person name="Schroder I."/>
            <person name="Tallon L."/>
            <person name="Sadzewicz L."/>
            <person name="Zhao X."/>
            <person name="Boylan J."/>
            <person name="Ott S."/>
            <person name="Bowen H."/>
            <person name="Vavikolanu K."/>
            <person name="Mehta A."/>
            <person name="Aluvathingal J."/>
            <person name="Nadendla S."/>
            <person name="Lowell S."/>
            <person name="Myers T."/>
            <person name="Yan Y."/>
            <person name="Sichtig H."/>
        </authorList>
    </citation>
    <scope>NUCLEOTIDE SEQUENCE [LARGE SCALE GENOMIC DNA]</scope>
    <source>
        <strain evidence="2 3">FDAARGOS_1211</strain>
    </source>
</reference>
<name>A0ABX7J8H7_9ACTN</name>
<evidence type="ECO:0000313" key="3">
    <source>
        <dbReference type="Proteomes" id="UP000598054"/>
    </source>
</evidence>
<organism evidence="2 3">
    <name type="scientific">Streptomyces californicus</name>
    <dbReference type="NCBI Taxonomy" id="67351"/>
    <lineage>
        <taxon>Bacteria</taxon>
        <taxon>Bacillati</taxon>
        <taxon>Actinomycetota</taxon>
        <taxon>Actinomycetes</taxon>
        <taxon>Kitasatosporales</taxon>
        <taxon>Streptomycetaceae</taxon>
        <taxon>Streptomyces</taxon>
    </lineage>
</organism>
<keyword evidence="3" id="KW-1185">Reference proteome</keyword>
<dbReference type="RefSeq" id="WP_156095457.1">
    <property type="nucleotide sequence ID" value="NZ_CP070249.1"/>
</dbReference>
<dbReference type="Proteomes" id="UP000598054">
    <property type="component" value="Chromosome"/>
</dbReference>